<comment type="catalytic activity">
    <reaction evidence="1">
        <text>Release of any N-terminal amino acid, including proline, that is linked to proline, even from a dipeptide or tripeptide.</text>
        <dbReference type="EC" id="3.4.11.9"/>
    </reaction>
</comment>
<gene>
    <name evidence="16" type="ORF">NKR23_g9676</name>
</gene>
<evidence type="ECO:0000256" key="6">
    <source>
        <dbReference type="ARBA" id="ARBA00022438"/>
    </source>
</evidence>
<evidence type="ECO:0000256" key="2">
    <source>
        <dbReference type="ARBA" id="ARBA00001936"/>
    </source>
</evidence>
<dbReference type="InterPro" id="IPR052433">
    <property type="entry name" value="X-Pro_dipept-like"/>
</dbReference>
<evidence type="ECO:0000256" key="10">
    <source>
        <dbReference type="ARBA" id="ARBA00023049"/>
    </source>
</evidence>
<comment type="caution">
    <text evidence="16">The sequence shown here is derived from an EMBL/GenBank/DDBJ whole genome shotgun (WGS) entry which is preliminary data.</text>
</comment>
<dbReference type="AlphaFoldDB" id="A0AA38REW2"/>
<keyword evidence="9" id="KW-0378">Hydrolase</keyword>
<dbReference type="InterPro" id="IPR001131">
    <property type="entry name" value="Peptidase_M24B_aminopep-P_CS"/>
</dbReference>
<evidence type="ECO:0000256" key="5">
    <source>
        <dbReference type="ARBA" id="ARBA00012574"/>
    </source>
</evidence>
<dbReference type="SUPFAM" id="SSF53092">
    <property type="entry name" value="Creatinase/prolidase N-terminal domain"/>
    <property type="match status" value="1"/>
</dbReference>
<comment type="cofactor">
    <cofactor evidence="2">
        <name>Mn(2+)</name>
        <dbReference type="ChEBI" id="CHEBI:29035"/>
    </cofactor>
</comment>
<keyword evidence="8 14" id="KW-0479">Metal-binding</keyword>
<dbReference type="PROSITE" id="PS00491">
    <property type="entry name" value="PROLINE_PEPTIDASE"/>
    <property type="match status" value="1"/>
</dbReference>
<evidence type="ECO:0000256" key="3">
    <source>
        <dbReference type="ARBA" id="ARBA00002443"/>
    </source>
</evidence>
<dbReference type="EMBL" id="JANBVO010000038">
    <property type="protein sequence ID" value="KAJ9136675.1"/>
    <property type="molecule type" value="Genomic_DNA"/>
</dbReference>
<dbReference type="InterPro" id="IPR036005">
    <property type="entry name" value="Creatinase/aminopeptidase-like"/>
</dbReference>
<evidence type="ECO:0000256" key="14">
    <source>
        <dbReference type="RuleBase" id="RU000590"/>
    </source>
</evidence>
<dbReference type="PANTHER" id="PTHR43226:SF3">
    <property type="entry name" value="XAA-PRO AMINOPEPTIDASE AN0832-RELATED"/>
    <property type="match status" value="1"/>
</dbReference>
<dbReference type="GO" id="GO:0070006">
    <property type="term" value="F:metalloaminopeptidase activity"/>
    <property type="evidence" value="ECO:0007669"/>
    <property type="project" value="InterPro"/>
</dbReference>
<keyword evidence="11" id="KW-0464">Manganese</keyword>
<keyword evidence="17" id="KW-1185">Reference proteome</keyword>
<reference evidence="16" key="1">
    <citation type="submission" date="2022-07" db="EMBL/GenBank/DDBJ databases">
        <title>Fungi with potential for degradation of polypropylene.</title>
        <authorList>
            <person name="Gostincar C."/>
        </authorList>
    </citation>
    <scope>NUCLEOTIDE SEQUENCE</scope>
    <source>
        <strain evidence="16">EXF-13308</strain>
    </source>
</reference>
<evidence type="ECO:0000256" key="12">
    <source>
        <dbReference type="ARBA" id="ARBA00030849"/>
    </source>
</evidence>
<dbReference type="InterPro" id="IPR007865">
    <property type="entry name" value="Aminopep_P_N"/>
</dbReference>
<evidence type="ECO:0000256" key="8">
    <source>
        <dbReference type="ARBA" id="ARBA00022723"/>
    </source>
</evidence>
<feature type="domain" description="Aminopeptidase P N-terminal" evidence="15">
    <location>
        <begin position="33"/>
        <end position="160"/>
    </location>
</feature>
<dbReference type="GO" id="GO:0006508">
    <property type="term" value="P:proteolysis"/>
    <property type="evidence" value="ECO:0007669"/>
    <property type="project" value="UniProtKB-KW"/>
</dbReference>
<dbReference type="Gene3D" id="3.40.350.10">
    <property type="entry name" value="Creatinase/prolidase N-terminal domain"/>
    <property type="match status" value="1"/>
</dbReference>
<evidence type="ECO:0000313" key="17">
    <source>
        <dbReference type="Proteomes" id="UP001174694"/>
    </source>
</evidence>
<evidence type="ECO:0000259" key="15">
    <source>
        <dbReference type="SMART" id="SM01011"/>
    </source>
</evidence>
<accession>A0AA38REW2</accession>
<dbReference type="CDD" id="cd01087">
    <property type="entry name" value="Prolidase"/>
    <property type="match status" value="1"/>
</dbReference>
<evidence type="ECO:0000256" key="9">
    <source>
        <dbReference type="ARBA" id="ARBA00022801"/>
    </source>
</evidence>
<dbReference type="SMART" id="SM01011">
    <property type="entry name" value="AMP_N"/>
    <property type="match status" value="1"/>
</dbReference>
<dbReference type="SUPFAM" id="SSF55920">
    <property type="entry name" value="Creatinase/aminopeptidase"/>
    <property type="match status" value="1"/>
</dbReference>
<evidence type="ECO:0000256" key="13">
    <source>
        <dbReference type="ARBA" id="ARBA00032413"/>
    </source>
</evidence>
<evidence type="ECO:0000256" key="11">
    <source>
        <dbReference type="ARBA" id="ARBA00023211"/>
    </source>
</evidence>
<protein>
    <recommendedName>
        <fullName evidence="5">Xaa-Pro aminopeptidase</fullName>
        <ecNumber evidence="5">3.4.11.9</ecNumber>
    </recommendedName>
    <alternativeName>
        <fullName evidence="12">Aminoacylproline aminopeptidase</fullName>
    </alternativeName>
    <alternativeName>
        <fullName evidence="13">Prolidase</fullName>
    </alternativeName>
</protein>
<dbReference type="Gene3D" id="3.90.230.10">
    <property type="entry name" value="Creatinase/methionine aminopeptidase superfamily"/>
    <property type="match status" value="1"/>
</dbReference>
<evidence type="ECO:0000313" key="16">
    <source>
        <dbReference type="EMBL" id="KAJ9136675.1"/>
    </source>
</evidence>
<evidence type="ECO:0000256" key="4">
    <source>
        <dbReference type="ARBA" id="ARBA00008766"/>
    </source>
</evidence>
<dbReference type="Pfam" id="PF05195">
    <property type="entry name" value="AMP_N"/>
    <property type="match status" value="1"/>
</dbReference>
<organism evidence="16 17">
    <name type="scientific">Pleurostoma richardsiae</name>
    <dbReference type="NCBI Taxonomy" id="41990"/>
    <lineage>
        <taxon>Eukaryota</taxon>
        <taxon>Fungi</taxon>
        <taxon>Dikarya</taxon>
        <taxon>Ascomycota</taxon>
        <taxon>Pezizomycotina</taxon>
        <taxon>Sordariomycetes</taxon>
        <taxon>Sordariomycetidae</taxon>
        <taxon>Calosphaeriales</taxon>
        <taxon>Pleurostomataceae</taxon>
        <taxon>Pleurostoma</taxon>
    </lineage>
</organism>
<dbReference type="PANTHER" id="PTHR43226">
    <property type="entry name" value="XAA-PRO AMINOPEPTIDASE 3"/>
    <property type="match status" value="1"/>
</dbReference>
<keyword evidence="6" id="KW-0031">Aminopeptidase</keyword>
<proteinExistence type="inferred from homology"/>
<dbReference type="Proteomes" id="UP001174694">
    <property type="component" value="Unassembled WGS sequence"/>
</dbReference>
<comment type="similarity">
    <text evidence="4 14">Belongs to the peptidase M24B family.</text>
</comment>
<name>A0AA38REW2_9PEZI</name>
<sequence length="516" mass="57018">MEVEHDLVVVDEFDALSIEVKVPSASYKPPQKYPAKTHARKVAKELGFYHGLIYLPGEKAREYEDSDQQVPFRQRKYFFYLSGANFPGCAVTYDIAKDWLTLWIPHNEPVLALWYGTTPTVEECKAKYDVDDVKYVSKLEKYICAVPPTTIMYILKPEHGPPKRERPCRGPLHLDTYKLRKAMDAARVVKTDYEVAMIRRATDLSSAAHRAVLERLRGMKNEGEIEAAFRGSCLAQGAKMEAYPVIAGSGPNAAALHYSANDESLEGRQLVVLDAAYEWAGYASDITRTFPVSGRFTPEARAVYDVVDRMQRECVSRITPGVLFYDLTRRAHLVAAEGLLALGIFRGGGTPEEIVANGTTAAFFPHGLGHHVGLEVHDVSGPGKLDVGAARLLEEGARGGAAGKRAPVTPEMLARAFREGAGGRVAPAVEERQRLAKNMIVTVEPGIYFFRPYVEGLFLNSPVHAKYIDKDVLEKFYPVGGVRIEDDILVTEDGYENLTTAPKGEEALKIINGSGR</sequence>
<dbReference type="InterPro" id="IPR029149">
    <property type="entry name" value="Creatin/AminoP/Spt16_N"/>
</dbReference>
<keyword evidence="10" id="KW-0482">Metalloprotease</keyword>
<dbReference type="InterPro" id="IPR000994">
    <property type="entry name" value="Pept_M24"/>
</dbReference>
<evidence type="ECO:0000256" key="1">
    <source>
        <dbReference type="ARBA" id="ARBA00001424"/>
    </source>
</evidence>
<dbReference type="EC" id="3.4.11.9" evidence="5"/>
<comment type="function">
    <text evidence="3">Catalyzes the removal of a penultimate prolyl residue from the N-termini of peptides.</text>
</comment>
<evidence type="ECO:0000256" key="7">
    <source>
        <dbReference type="ARBA" id="ARBA00022670"/>
    </source>
</evidence>
<keyword evidence="7" id="KW-0645">Protease</keyword>
<dbReference type="GO" id="GO:0030145">
    <property type="term" value="F:manganese ion binding"/>
    <property type="evidence" value="ECO:0007669"/>
    <property type="project" value="InterPro"/>
</dbReference>
<dbReference type="Pfam" id="PF00557">
    <property type="entry name" value="Peptidase_M24"/>
    <property type="match status" value="1"/>
</dbReference>